<reference evidence="1" key="2">
    <citation type="submission" date="2021-09" db="EMBL/GenBank/DDBJ databases">
        <authorList>
            <person name="Jia N."/>
            <person name="Wang J."/>
            <person name="Shi W."/>
            <person name="Du L."/>
            <person name="Sun Y."/>
            <person name="Zhan W."/>
            <person name="Jiang J."/>
            <person name="Wang Q."/>
            <person name="Zhang B."/>
            <person name="Ji P."/>
            <person name="Sakyi L.B."/>
            <person name="Cui X."/>
            <person name="Yuan T."/>
            <person name="Jiang B."/>
            <person name="Yang W."/>
            <person name="Lam T.T.-Y."/>
            <person name="Chang Q."/>
            <person name="Ding S."/>
            <person name="Wang X."/>
            <person name="Zhu J."/>
            <person name="Ruan X."/>
            <person name="Zhao L."/>
            <person name="Wei J."/>
            <person name="Que T."/>
            <person name="Du C."/>
            <person name="Cheng J."/>
            <person name="Dai P."/>
            <person name="Han X."/>
            <person name="Huang E."/>
            <person name="Gao Y."/>
            <person name="Liu J."/>
            <person name="Shao H."/>
            <person name="Ye R."/>
            <person name="Li L."/>
            <person name="Wei W."/>
            <person name="Wang X."/>
            <person name="Wang C."/>
            <person name="Huo Q."/>
            <person name="Li W."/>
            <person name="Guo W."/>
            <person name="Chen H."/>
            <person name="Chen S."/>
            <person name="Zhou L."/>
            <person name="Zhou L."/>
            <person name="Ni X."/>
            <person name="Tian J."/>
            <person name="Zhou Y."/>
            <person name="Sheng Y."/>
            <person name="Liu T."/>
            <person name="Pan Y."/>
            <person name="Xia L."/>
            <person name="Li J."/>
            <person name="Zhao F."/>
            <person name="Cao W."/>
        </authorList>
    </citation>
    <scope>NUCLEOTIDE SEQUENCE</scope>
    <source>
        <strain evidence="1">Rmic-2018</strain>
        <tissue evidence="1">Larvae</tissue>
    </source>
</reference>
<proteinExistence type="predicted"/>
<reference evidence="1" key="1">
    <citation type="journal article" date="2020" name="Cell">
        <title>Large-Scale Comparative Analyses of Tick Genomes Elucidate Their Genetic Diversity and Vector Capacities.</title>
        <authorList>
            <consortium name="Tick Genome and Microbiome Consortium (TIGMIC)"/>
            <person name="Jia N."/>
            <person name="Wang J."/>
            <person name="Shi W."/>
            <person name="Du L."/>
            <person name="Sun Y."/>
            <person name="Zhan W."/>
            <person name="Jiang J.F."/>
            <person name="Wang Q."/>
            <person name="Zhang B."/>
            <person name="Ji P."/>
            <person name="Bell-Sakyi L."/>
            <person name="Cui X.M."/>
            <person name="Yuan T.T."/>
            <person name="Jiang B.G."/>
            <person name="Yang W.F."/>
            <person name="Lam T.T."/>
            <person name="Chang Q.C."/>
            <person name="Ding S.J."/>
            <person name="Wang X.J."/>
            <person name="Zhu J.G."/>
            <person name="Ruan X.D."/>
            <person name="Zhao L."/>
            <person name="Wei J.T."/>
            <person name="Ye R.Z."/>
            <person name="Que T.C."/>
            <person name="Du C.H."/>
            <person name="Zhou Y.H."/>
            <person name="Cheng J.X."/>
            <person name="Dai P.F."/>
            <person name="Guo W.B."/>
            <person name="Han X.H."/>
            <person name="Huang E.J."/>
            <person name="Li L.F."/>
            <person name="Wei W."/>
            <person name="Gao Y.C."/>
            <person name="Liu J.Z."/>
            <person name="Shao H.Z."/>
            <person name="Wang X."/>
            <person name="Wang C.C."/>
            <person name="Yang T.C."/>
            <person name="Huo Q.B."/>
            <person name="Li W."/>
            <person name="Chen H.Y."/>
            <person name="Chen S.E."/>
            <person name="Zhou L.G."/>
            <person name="Ni X.B."/>
            <person name="Tian J.H."/>
            <person name="Sheng Y."/>
            <person name="Liu T."/>
            <person name="Pan Y.S."/>
            <person name="Xia L.Y."/>
            <person name="Li J."/>
            <person name="Zhao F."/>
            <person name="Cao W.C."/>
        </authorList>
    </citation>
    <scope>NUCLEOTIDE SEQUENCE</scope>
    <source>
        <strain evidence="1">Rmic-2018</strain>
    </source>
</reference>
<dbReference type="EMBL" id="JABSTU010000002">
    <property type="protein sequence ID" value="KAH8037847.1"/>
    <property type="molecule type" value="Genomic_DNA"/>
</dbReference>
<accession>A0A9J6EUG2</accession>
<name>A0A9J6EUG2_RHIMP</name>
<dbReference type="AlphaFoldDB" id="A0A9J6EUG2"/>
<dbReference type="Proteomes" id="UP000821866">
    <property type="component" value="Chromosome 10"/>
</dbReference>
<evidence type="ECO:0008006" key="3">
    <source>
        <dbReference type="Google" id="ProtNLM"/>
    </source>
</evidence>
<comment type="caution">
    <text evidence="1">The sequence shown here is derived from an EMBL/GenBank/DDBJ whole genome shotgun (WGS) entry which is preliminary data.</text>
</comment>
<organism evidence="1 2">
    <name type="scientific">Rhipicephalus microplus</name>
    <name type="common">Cattle tick</name>
    <name type="synonym">Boophilus microplus</name>
    <dbReference type="NCBI Taxonomy" id="6941"/>
    <lineage>
        <taxon>Eukaryota</taxon>
        <taxon>Metazoa</taxon>
        <taxon>Ecdysozoa</taxon>
        <taxon>Arthropoda</taxon>
        <taxon>Chelicerata</taxon>
        <taxon>Arachnida</taxon>
        <taxon>Acari</taxon>
        <taxon>Parasitiformes</taxon>
        <taxon>Ixodida</taxon>
        <taxon>Ixodoidea</taxon>
        <taxon>Ixodidae</taxon>
        <taxon>Rhipicephalinae</taxon>
        <taxon>Rhipicephalus</taxon>
        <taxon>Boophilus</taxon>
    </lineage>
</organism>
<keyword evidence="2" id="KW-1185">Reference proteome</keyword>
<evidence type="ECO:0000313" key="2">
    <source>
        <dbReference type="Proteomes" id="UP000821866"/>
    </source>
</evidence>
<gene>
    <name evidence="1" type="ORF">HPB51_018335</name>
</gene>
<protein>
    <recommendedName>
        <fullName evidence="3">DDE-1 domain-containing protein</fullName>
    </recommendedName>
</protein>
<sequence>MWIPDVDEVLSSYIANYIAKTSALKPLHQTIWLLQVFPEAVKIGWTVILESLRRNTRVIDLHVFTRYMSGLDIQQNVSRAHVRVKQLEIAAVFVRRLRDGIEDNYSLLHLTVDGCTLSRSSVGKEWFAVWDTRHNSDLVARPARHLKGTLVNSYVRRAEFGEVAKWVSDAWESTSAKTIVAGFRKAGLIPCAADGDVEESDSSESEDDSDVPAVLQTEVAALFVSDSEEDDFNGFE</sequence>
<evidence type="ECO:0000313" key="1">
    <source>
        <dbReference type="EMBL" id="KAH8037847.1"/>
    </source>
</evidence>